<keyword evidence="10" id="KW-1185">Reference proteome</keyword>
<proteinExistence type="predicted"/>
<name>A0A9W9FLP6_9EURO</name>
<dbReference type="GO" id="GO:0005737">
    <property type="term" value="C:cytoplasm"/>
    <property type="evidence" value="ECO:0007669"/>
    <property type="project" value="TreeGrafter"/>
</dbReference>
<gene>
    <name evidence="9" type="ORF">NUU61_004437</name>
</gene>
<dbReference type="InterPro" id="IPR011009">
    <property type="entry name" value="Kinase-like_dom_sf"/>
</dbReference>
<evidence type="ECO:0000256" key="7">
    <source>
        <dbReference type="ARBA" id="ARBA00047899"/>
    </source>
</evidence>
<evidence type="ECO:0000256" key="6">
    <source>
        <dbReference type="ARBA" id="ARBA00022840"/>
    </source>
</evidence>
<evidence type="ECO:0000256" key="4">
    <source>
        <dbReference type="ARBA" id="ARBA00022741"/>
    </source>
</evidence>
<keyword evidence="4" id="KW-0547">Nucleotide-binding</keyword>
<dbReference type="EMBL" id="JAPMSZ010000005">
    <property type="protein sequence ID" value="KAJ5102215.1"/>
    <property type="molecule type" value="Genomic_DNA"/>
</dbReference>
<evidence type="ECO:0000313" key="10">
    <source>
        <dbReference type="Proteomes" id="UP001141434"/>
    </source>
</evidence>
<sequence length="197" mass="22392">MSMSRAPFTLQHPFLIEEELIPTYNPTKFYLVHIGEVFNNRYQVVGKLGYGSNATQYVALKVYTGSASINKELEVCTHFSTVQSDHAVQSCLRPLGDHFEIKDPGEHNIYTCLVHRPLGISLDELIPLLPDKVMNSEIVRMTIRNILAALDFLHTEAGLFEDAEFQEPIPRKTLPDRTIYNLYLTPIAYLVRNARAV</sequence>
<dbReference type="GO" id="GO:0005634">
    <property type="term" value="C:nucleus"/>
    <property type="evidence" value="ECO:0007669"/>
    <property type="project" value="TreeGrafter"/>
</dbReference>
<dbReference type="SUPFAM" id="SSF56112">
    <property type="entry name" value="Protein kinase-like (PK-like)"/>
    <property type="match status" value="1"/>
</dbReference>
<dbReference type="GeneID" id="81394187"/>
<evidence type="ECO:0000313" key="9">
    <source>
        <dbReference type="EMBL" id="KAJ5102215.1"/>
    </source>
</evidence>
<reference evidence="9" key="2">
    <citation type="journal article" date="2023" name="IMA Fungus">
        <title>Comparative genomic study of the Penicillium genus elucidates a diverse pangenome and 15 lateral gene transfer events.</title>
        <authorList>
            <person name="Petersen C."/>
            <person name="Sorensen T."/>
            <person name="Nielsen M.R."/>
            <person name="Sondergaard T.E."/>
            <person name="Sorensen J.L."/>
            <person name="Fitzpatrick D.A."/>
            <person name="Frisvad J.C."/>
            <person name="Nielsen K.L."/>
        </authorList>
    </citation>
    <scope>NUCLEOTIDE SEQUENCE</scope>
    <source>
        <strain evidence="9">IBT 34128</strain>
    </source>
</reference>
<dbReference type="PANTHER" id="PTHR47634">
    <property type="entry name" value="PROTEIN KINASE DOMAIN-CONTAINING PROTEIN-RELATED"/>
    <property type="match status" value="1"/>
</dbReference>
<dbReference type="InterPro" id="IPR051334">
    <property type="entry name" value="SRPK"/>
</dbReference>
<dbReference type="Proteomes" id="UP001141434">
    <property type="component" value="Unassembled WGS sequence"/>
</dbReference>
<protein>
    <recommendedName>
        <fullName evidence="1">non-specific serine/threonine protein kinase</fullName>
        <ecNumber evidence="1">2.7.11.1</ecNumber>
    </recommendedName>
</protein>
<dbReference type="GO" id="GO:0050684">
    <property type="term" value="P:regulation of mRNA processing"/>
    <property type="evidence" value="ECO:0007669"/>
    <property type="project" value="TreeGrafter"/>
</dbReference>
<dbReference type="AlphaFoldDB" id="A0A9W9FLP6"/>
<evidence type="ECO:0000256" key="8">
    <source>
        <dbReference type="ARBA" id="ARBA00048679"/>
    </source>
</evidence>
<evidence type="ECO:0000256" key="2">
    <source>
        <dbReference type="ARBA" id="ARBA00022527"/>
    </source>
</evidence>
<keyword evidence="2" id="KW-0723">Serine/threonine-protein kinase</keyword>
<comment type="catalytic activity">
    <reaction evidence="7">
        <text>L-threonyl-[protein] + ATP = O-phospho-L-threonyl-[protein] + ADP + H(+)</text>
        <dbReference type="Rhea" id="RHEA:46608"/>
        <dbReference type="Rhea" id="RHEA-COMP:11060"/>
        <dbReference type="Rhea" id="RHEA-COMP:11605"/>
        <dbReference type="ChEBI" id="CHEBI:15378"/>
        <dbReference type="ChEBI" id="CHEBI:30013"/>
        <dbReference type="ChEBI" id="CHEBI:30616"/>
        <dbReference type="ChEBI" id="CHEBI:61977"/>
        <dbReference type="ChEBI" id="CHEBI:456216"/>
        <dbReference type="EC" id="2.7.11.1"/>
    </reaction>
</comment>
<keyword evidence="6" id="KW-0067">ATP-binding</keyword>
<dbReference type="GO" id="GO:0005524">
    <property type="term" value="F:ATP binding"/>
    <property type="evidence" value="ECO:0007669"/>
    <property type="project" value="UniProtKB-KW"/>
</dbReference>
<dbReference type="Gene3D" id="3.30.200.20">
    <property type="entry name" value="Phosphorylase Kinase, domain 1"/>
    <property type="match status" value="1"/>
</dbReference>
<dbReference type="RefSeq" id="XP_056513046.1">
    <property type="nucleotide sequence ID" value="XM_056655019.1"/>
</dbReference>
<evidence type="ECO:0000256" key="5">
    <source>
        <dbReference type="ARBA" id="ARBA00022777"/>
    </source>
</evidence>
<keyword evidence="3" id="KW-0808">Transferase</keyword>
<evidence type="ECO:0000256" key="3">
    <source>
        <dbReference type="ARBA" id="ARBA00022679"/>
    </source>
</evidence>
<dbReference type="GO" id="GO:0000245">
    <property type="term" value="P:spliceosomal complex assembly"/>
    <property type="evidence" value="ECO:0007669"/>
    <property type="project" value="TreeGrafter"/>
</dbReference>
<organism evidence="9 10">
    <name type="scientific">Penicillium alfredii</name>
    <dbReference type="NCBI Taxonomy" id="1506179"/>
    <lineage>
        <taxon>Eukaryota</taxon>
        <taxon>Fungi</taxon>
        <taxon>Dikarya</taxon>
        <taxon>Ascomycota</taxon>
        <taxon>Pezizomycotina</taxon>
        <taxon>Eurotiomycetes</taxon>
        <taxon>Eurotiomycetidae</taxon>
        <taxon>Eurotiales</taxon>
        <taxon>Aspergillaceae</taxon>
        <taxon>Penicillium</taxon>
    </lineage>
</organism>
<dbReference type="GO" id="GO:0004674">
    <property type="term" value="F:protein serine/threonine kinase activity"/>
    <property type="evidence" value="ECO:0007669"/>
    <property type="project" value="UniProtKB-KW"/>
</dbReference>
<dbReference type="Gene3D" id="1.10.510.10">
    <property type="entry name" value="Transferase(Phosphotransferase) domain 1"/>
    <property type="match status" value="1"/>
</dbReference>
<reference evidence="9" key="1">
    <citation type="submission" date="2022-11" db="EMBL/GenBank/DDBJ databases">
        <authorList>
            <person name="Petersen C."/>
        </authorList>
    </citation>
    <scope>NUCLEOTIDE SEQUENCE</scope>
    <source>
        <strain evidence="9">IBT 34128</strain>
    </source>
</reference>
<dbReference type="OrthoDB" id="5979581at2759"/>
<dbReference type="EC" id="2.7.11.1" evidence="1"/>
<accession>A0A9W9FLP6</accession>
<dbReference type="PANTHER" id="PTHR47634:SF9">
    <property type="entry name" value="PROTEIN KINASE DOMAIN-CONTAINING PROTEIN-RELATED"/>
    <property type="match status" value="1"/>
</dbReference>
<comment type="catalytic activity">
    <reaction evidence="8">
        <text>L-seryl-[protein] + ATP = O-phospho-L-seryl-[protein] + ADP + H(+)</text>
        <dbReference type="Rhea" id="RHEA:17989"/>
        <dbReference type="Rhea" id="RHEA-COMP:9863"/>
        <dbReference type="Rhea" id="RHEA-COMP:11604"/>
        <dbReference type="ChEBI" id="CHEBI:15378"/>
        <dbReference type="ChEBI" id="CHEBI:29999"/>
        <dbReference type="ChEBI" id="CHEBI:30616"/>
        <dbReference type="ChEBI" id="CHEBI:83421"/>
        <dbReference type="ChEBI" id="CHEBI:456216"/>
        <dbReference type="EC" id="2.7.11.1"/>
    </reaction>
</comment>
<keyword evidence="5" id="KW-0418">Kinase</keyword>
<evidence type="ECO:0000256" key="1">
    <source>
        <dbReference type="ARBA" id="ARBA00012513"/>
    </source>
</evidence>
<comment type="caution">
    <text evidence="9">The sequence shown here is derived from an EMBL/GenBank/DDBJ whole genome shotgun (WGS) entry which is preliminary data.</text>
</comment>